<feature type="domain" description="DUF11" evidence="1">
    <location>
        <begin position="970"/>
        <end position="1095"/>
    </location>
</feature>
<evidence type="ECO:0000313" key="3">
    <source>
        <dbReference type="EMBL" id="SMD44950.1"/>
    </source>
</evidence>
<evidence type="ECO:0000259" key="1">
    <source>
        <dbReference type="Pfam" id="PF01345"/>
    </source>
</evidence>
<feature type="domain" description="DUF7507" evidence="2">
    <location>
        <begin position="148"/>
        <end position="237"/>
    </location>
</feature>
<gene>
    <name evidence="3" type="ORF">SAMN00777080_3588</name>
</gene>
<feature type="domain" description="DUF7507" evidence="2">
    <location>
        <begin position="454"/>
        <end position="543"/>
    </location>
</feature>
<feature type="domain" description="DUF7507" evidence="2">
    <location>
        <begin position="658"/>
        <end position="745"/>
    </location>
</feature>
<dbReference type="PANTHER" id="PTHR34819">
    <property type="entry name" value="LARGE CYSTEINE-RICH PERIPLASMIC PROTEIN OMCB"/>
    <property type="match status" value="1"/>
</dbReference>
<feature type="domain" description="DUF7507" evidence="2">
    <location>
        <begin position="46"/>
        <end position="135"/>
    </location>
</feature>
<dbReference type="InterPro" id="IPR001434">
    <property type="entry name" value="OmcB-like_DUF11"/>
</dbReference>
<dbReference type="Gene3D" id="2.60.40.10">
    <property type="entry name" value="Immunoglobulins"/>
    <property type="match status" value="3"/>
</dbReference>
<dbReference type="STRING" id="758820.SAMN00777080_3588"/>
<dbReference type="InterPro" id="IPR055354">
    <property type="entry name" value="DUF7507"/>
</dbReference>
<dbReference type="Pfam" id="PF13585">
    <property type="entry name" value="CHU_C"/>
    <property type="match status" value="1"/>
</dbReference>
<feature type="domain" description="DUF7507" evidence="2">
    <location>
        <begin position="762"/>
        <end position="856"/>
    </location>
</feature>
<dbReference type="RefSeq" id="WP_084121719.1">
    <property type="nucleotide sequence ID" value="NZ_LT838813.1"/>
</dbReference>
<dbReference type="InterPro" id="IPR047589">
    <property type="entry name" value="DUF11_rpt"/>
</dbReference>
<feature type="domain" description="DUF7507" evidence="2">
    <location>
        <begin position="556"/>
        <end position="645"/>
    </location>
</feature>
<accession>A0A1W2H7S2</accession>
<dbReference type="InterPro" id="IPR026341">
    <property type="entry name" value="T9SS_type_B"/>
</dbReference>
<dbReference type="Proteomes" id="UP000192333">
    <property type="component" value="Chromosome I"/>
</dbReference>
<evidence type="ECO:0000313" key="4">
    <source>
        <dbReference type="Proteomes" id="UP000192333"/>
    </source>
</evidence>
<protein>
    <submittedName>
        <fullName evidence="3">Conserved repeat domain-containing protein/gliding motility-associated C-terminal domain-containing protein</fullName>
    </submittedName>
</protein>
<dbReference type="InterPro" id="IPR051172">
    <property type="entry name" value="Chlamydia_OmcB"/>
</dbReference>
<dbReference type="InterPro" id="IPR013783">
    <property type="entry name" value="Ig-like_fold"/>
</dbReference>
<dbReference type="EMBL" id="LT838813">
    <property type="protein sequence ID" value="SMD44950.1"/>
    <property type="molecule type" value="Genomic_DNA"/>
</dbReference>
<dbReference type="Pfam" id="PF24346">
    <property type="entry name" value="DUF7507"/>
    <property type="match status" value="8"/>
</dbReference>
<dbReference type="OrthoDB" id="904955at2"/>
<keyword evidence="4" id="KW-1185">Reference proteome</keyword>
<name>A0A1W2H7S2_9BACT</name>
<sequence length="1186" mass="124480">MLHRISIQADSVDQEDKYAGSVSKTVNASVKDISVNEEVTVTATQSPALSIIKAVTETTFAAPGDELNYTITVSNTGNTTLENISVVDPLTGLNTTITVLAPGASQDINTTYAVDQDDIDAGSVSNTATASVNDISVNDEVTVTATQSPALAIAKAVTETTFAAPGDELNYTITVSNTGNTTLENISVADPLTGLNTTITVLAPGASQDINTTYAVDQDDIDAGSVSNTATASVNDISVNDEVTVTATQSPALSISKAVTETTFAAPGDELNYTITVSNTGNTTLENISVVDPLTGLNTTITVLAPGASQDINTAYAVDQDDIDAGSVSNMATASVKDISVNDEVTVNATQSPALSISKAVTESTFAAPGDELNYTITVSNTGNTTLENISVVDPLTGLNTTISVLAPGASQDINTTYTVDQDDIDAGSVSNTATASVNDISVSDEVTVTATQSPALSISKAVTETTFAAPGDELNYTITVSNTGNTTLENISVVDPLTGLNTTITVLAPGASQDINTTYTVDQDDIDAGSVSNTATASVNDISVNDEVTVNATQSPALAISKAVTETTFAAPGDELNYTITVSNTGNTTLENISVVDPLTGLNTTITVLAPGASQDINTTYTVDQDDIDAGSVSNTATASVNDISVNDEVTVTATQSPALAISKTANRSTVNAVGDEIIYTLIVQNTGNTNLIGVVVTDPLTGLTETIENLAPNETWTVNTTHTVTQADLDRGSVRNVASAQTGDDLETEDEISVEVEKSSQIAVSKTALTETYSVIGQEIIYSISVTNTGNVTLSNVQVSDPLTGLAESIPTLAPGQSVTFETTYAIQLKDLESGTLENRVNVTSTDPDGNEVNGTDTATVNGSANKIIANDDDLGDYVVTYGGVLGNILDNDLLNGNPVNFEEVNFEFTDLAGIIGLLINENGELSLIPGLNPPGEYVLTYELREAANPTNTDLATVTFRLLVNDVDLSITKTSNSMEVFEGDEFEYEIMVSNIGGTDASNVVIVDDLPNAVSYLSSTFESSDPQMEVDIRVSGVAVTFTVPFFPADATLMIKIKVRANEINSERVVQVTNIARVSSDENDTNMTDNQATDTNQIHPFFIPNVITPDGDGLNDTFEIKGLDKFVENEIVIFNRNGDHVLERKNYQNEWSAEGLVSGTYFFVLKTVDRNGKDHEFKGWIQVIKK</sequence>
<dbReference type="PANTHER" id="PTHR34819:SF3">
    <property type="entry name" value="CELL SURFACE PROTEIN"/>
    <property type="match status" value="1"/>
</dbReference>
<evidence type="ECO:0000259" key="2">
    <source>
        <dbReference type="Pfam" id="PF24346"/>
    </source>
</evidence>
<proteinExistence type="predicted"/>
<dbReference type="AlphaFoldDB" id="A0A1W2H7S2"/>
<feature type="domain" description="DUF7507" evidence="2">
    <location>
        <begin position="250"/>
        <end position="339"/>
    </location>
</feature>
<dbReference type="NCBIfam" id="TIGR01451">
    <property type="entry name" value="B_ant_repeat"/>
    <property type="match status" value="9"/>
</dbReference>
<dbReference type="NCBIfam" id="TIGR04131">
    <property type="entry name" value="Bac_Flav_CTERM"/>
    <property type="match status" value="1"/>
</dbReference>
<organism evidence="3 4">
    <name type="scientific">Aquiflexum balticum DSM 16537</name>
    <dbReference type="NCBI Taxonomy" id="758820"/>
    <lineage>
        <taxon>Bacteria</taxon>
        <taxon>Pseudomonadati</taxon>
        <taxon>Bacteroidota</taxon>
        <taxon>Cytophagia</taxon>
        <taxon>Cytophagales</taxon>
        <taxon>Cyclobacteriaceae</taxon>
        <taxon>Aquiflexum</taxon>
    </lineage>
</organism>
<dbReference type="Pfam" id="PF01345">
    <property type="entry name" value="DUF11"/>
    <property type="match status" value="1"/>
</dbReference>
<reference evidence="4" key="1">
    <citation type="submission" date="2017-04" db="EMBL/GenBank/DDBJ databases">
        <authorList>
            <person name="Varghese N."/>
            <person name="Submissions S."/>
        </authorList>
    </citation>
    <scope>NUCLEOTIDE SEQUENCE [LARGE SCALE GENOMIC DNA]</scope>
    <source>
        <strain evidence="4">DSM 16537</strain>
    </source>
</reference>
<feature type="domain" description="DUF7507" evidence="2">
    <location>
        <begin position="352"/>
        <end position="441"/>
    </location>
</feature>